<sequence length="940" mass="107188">MVAAVFDGNRAERRRRRRRRRRTFVSGGRYGVSGMAQAEPEEISLLSEVEGWDPEACRHQLSAALPRLFSLYQATDSGIQHIDVLRILTERFLPHIKLSELEKVFFSKIFPKTVELFDLLLYEISNEVKRLTDKNVQLNMILRNNLQALIRMLEVITGCVQHICSRQEMVPLEHIYSLPSSVLHVIKNAFLHCKSSESLYAECFHMVSDLLQSLFKGTYSLQKEFMMLLDILSVNSCATEDSIKIMASVIHIMLEICSAISSIDHALHANTWKFIIRQILKHKSLIKDSLKHSDIFSGLCEDILFSFQSCLQLAEHMKLSGTQEIIDYKIFQRTIKLCRFFANSLMHYIKEFTSFLVDSCYQLHQTYLQIYSKFPPSLHALVISEAHQDEIARGFLMSLDSLLLPLLSFRPFVEVVLSKTSALSPELHFPQCQLLLSIMDMLPSQSQDVQALWNRGSQLPEEIPRLPLFAALLLSLQQCSSELSLPLFLQRARETEQTKGPFTFYHYVCIHLCTFITSLSVSHFHLLESSLLETVLGPNMIMALLAMDVWCFLVRYGTEDLCAHHAFIIAHVVKACPAECYQVSLLGVLLRRLLFLMAPDHQLRFTQKFPPKDSENLLLWQHLSLQALLPLHRQQVAHELFVAGLVQCQEWMNSEKSLNELPQVNMALSALLSMCQSARDTLEEEDQAALVEALSQIAVHLPATQISRLACFQQTFCLTLQLVQLFIERLEPQLLIQILSLQCSLLQLNSPDHVVIAVLDFLSSVGKPIIPPDFQVQFLSSLSCLFGSLLANNSWLIQQHAIESFTQFAEGTSHEQILQKCLNSVEIKSKVVGFLSKSNHIEETPEVKADRMKKENALFMHFFLEARADGQRALIGEPSPKRTCYSPTEMQYKSAVDTMERALETLKQLLQRGPPPTWLAKKLEALQVTLQRLTEQHTLV</sequence>
<organism evidence="1 2">
    <name type="scientific">Crotalus adamanteus</name>
    <name type="common">Eastern diamondback rattlesnake</name>
    <dbReference type="NCBI Taxonomy" id="8729"/>
    <lineage>
        <taxon>Eukaryota</taxon>
        <taxon>Metazoa</taxon>
        <taxon>Chordata</taxon>
        <taxon>Craniata</taxon>
        <taxon>Vertebrata</taxon>
        <taxon>Euteleostomi</taxon>
        <taxon>Lepidosauria</taxon>
        <taxon>Squamata</taxon>
        <taxon>Bifurcata</taxon>
        <taxon>Unidentata</taxon>
        <taxon>Episquamata</taxon>
        <taxon>Toxicofera</taxon>
        <taxon>Serpentes</taxon>
        <taxon>Colubroidea</taxon>
        <taxon>Viperidae</taxon>
        <taxon>Crotalinae</taxon>
        <taxon>Crotalus</taxon>
    </lineage>
</organism>
<dbReference type="AlphaFoldDB" id="A0AAW1BPB7"/>
<comment type="caution">
    <text evidence="1">The sequence shown here is derived from an EMBL/GenBank/DDBJ whole genome shotgun (WGS) entry which is preliminary data.</text>
</comment>
<evidence type="ECO:0000313" key="2">
    <source>
        <dbReference type="Proteomes" id="UP001474421"/>
    </source>
</evidence>
<evidence type="ECO:0000313" key="1">
    <source>
        <dbReference type="EMBL" id="KAK9403823.1"/>
    </source>
</evidence>
<dbReference type="Pfam" id="PF14868">
    <property type="entry name" value="DUF4487"/>
    <property type="match status" value="1"/>
</dbReference>
<name>A0AAW1BPB7_CROAD</name>
<protein>
    <submittedName>
        <fullName evidence="1">Uncharacterized protein</fullName>
    </submittedName>
</protein>
<accession>A0AAW1BPB7</accession>
<dbReference type="InterPro" id="IPR027902">
    <property type="entry name" value="DUF4487"/>
</dbReference>
<dbReference type="Proteomes" id="UP001474421">
    <property type="component" value="Unassembled WGS sequence"/>
</dbReference>
<keyword evidence="2" id="KW-1185">Reference proteome</keyword>
<gene>
    <name evidence="1" type="ORF">NXF25_008650</name>
</gene>
<dbReference type="EMBL" id="JAOTOJ010000003">
    <property type="protein sequence ID" value="KAK9403823.1"/>
    <property type="molecule type" value="Genomic_DNA"/>
</dbReference>
<dbReference type="PANTHER" id="PTHR16071">
    <property type="entry name" value="CHROMOSOME 1 OPEN READING FRAME 112"/>
    <property type="match status" value="1"/>
</dbReference>
<proteinExistence type="predicted"/>
<dbReference type="PANTHER" id="PTHR16071:SF2">
    <property type="entry name" value="FIGNL1-INTERACTING REGULATOR OF RECOMBINATION AND MITOSIS"/>
    <property type="match status" value="1"/>
</dbReference>
<reference evidence="1 2" key="1">
    <citation type="journal article" date="2024" name="Proc. Natl. Acad. Sci. U.S.A.">
        <title>The genetic regulatory architecture and epigenomic basis for age-related changes in rattlesnake venom.</title>
        <authorList>
            <person name="Hogan M.P."/>
            <person name="Holding M.L."/>
            <person name="Nystrom G.S."/>
            <person name="Colston T.J."/>
            <person name="Bartlett D.A."/>
            <person name="Mason A.J."/>
            <person name="Ellsworth S.A."/>
            <person name="Rautsaw R.M."/>
            <person name="Lawrence K.C."/>
            <person name="Strickland J.L."/>
            <person name="He B."/>
            <person name="Fraser P."/>
            <person name="Margres M.J."/>
            <person name="Gilbert D.M."/>
            <person name="Gibbs H.L."/>
            <person name="Parkinson C.L."/>
            <person name="Rokyta D.R."/>
        </authorList>
    </citation>
    <scope>NUCLEOTIDE SEQUENCE [LARGE SCALE GENOMIC DNA]</scope>
    <source>
        <strain evidence="1">DRR0105</strain>
    </source>
</reference>